<evidence type="ECO:0000313" key="5">
    <source>
        <dbReference type="Proteomes" id="UP000050501"/>
    </source>
</evidence>
<dbReference type="RefSeq" id="WP_062417091.1">
    <property type="nucleotide sequence ID" value="NZ_DF967974.1"/>
</dbReference>
<reference evidence="4 5" key="1">
    <citation type="submission" date="2015-07" db="EMBL/GenBank/DDBJ databases">
        <title>Genome sequence of Levilinea saccharolytica DSM 16555.</title>
        <authorList>
            <person name="Hemp J."/>
            <person name="Ward L.M."/>
            <person name="Pace L.A."/>
            <person name="Fischer W.W."/>
        </authorList>
    </citation>
    <scope>NUCLEOTIDE SEQUENCE [LARGE SCALE GENOMIC DNA]</scope>
    <source>
        <strain evidence="4 5">KIBI-1</strain>
    </source>
</reference>
<sequence>MSQTFHCPNCGAPLDLPDNAGTTVRCGFCTSSVIVPADLRRQALREPTMSANQAMTDLPDLAEAMREAVRLVKNGQKVAAVKLLQDRFHFTLQQASTAVEQIERGQVVQVGFESPIEMPVKVDMSGLGQAVKTAAKVTGGISCLVSLLVVGFLVVLGGILYFSLSAGSSSTAGLQPQELFETAAPQLSLSTPTPAGPQASLSFGEEGIAPGLLDDPRSVGVDGEGNIVVANYSDGRVQRFDSDGNFLNLWDMGDKTPLGALAAARDGEVFVAYGSGIHRFEGATGKPLGLLPNPGNRFYDDVQVTADGGLVVLADSETLLRMDREGQVLWTVEDAVSSISGDSELAAGLAVDGLGNIYVLGRFNNAVFKFSPEGKFINRFGGEGEEPGQFRAPYALAVDGQGQVYVTDIKGIQIFDGNGRYLRMLDVEGVAMGLSFTPDGALVVVTNTPRVLRYDQP</sequence>
<keyword evidence="3" id="KW-1133">Transmembrane helix</keyword>
<keyword evidence="1" id="KW-0677">Repeat</keyword>
<keyword evidence="3" id="KW-0472">Membrane</keyword>
<accession>A0A0P6X614</accession>
<evidence type="ECO:0000256" key="2">
    <source>
        <dbReference type="PROSITE-ProRule" id="PRU00504"/>
    </source>
</evidence>
<name>A0A0P6X614_9CHLR</name>
<dbReference type="GO" id="GO:0008270">
    <property type="term" value="F:zinc ion binding"/>
    <property type="evidence" value="ECO:0007669"/>
    <property type="project" value="UniProtKB-KW"/>
</dbReference>
<dbReference type="PANTHER" id="PTHR24104:SF25">
    <property type="entry name" value="PROTEIN LIN-41"/>
    <property type="match status" value="1"/>
</dbReference>
<dbReference type="Gene3D" id="2.120.10.30">
    <property type="entry name" value="TolB, C-terminal domain"/>
    <property type="match status" value="2"/>
</dbReference>
<evidence type="ECO:0000256" key="3">
    <source>
        <dbReference type="SAM" id="Phobius"/>
    </source>
</evidence>
<dbReference type="AlphaFoldDB" id="A0A0P6X614"/>
<evidence type="ECO:0000256" key="1">
    <source>
        <dbReference type="ARBA" id="ARBA00022737"/>
    </source>
</evidence>
<dbReference type="EMBL" id="LGCM01000065">
    <property type="protein sequence ID" value="KPL75652.1"/>
    <property type="molecule type" value="Genomic_DNA"/>
</dbReference>
<keyword evidence="5" id="KW-1185">Reference proteome</keyword>
<dbReference type="SUPFAM" id="SSF101898">
    <property type="entry name" value="NHL repeat"/>
    <property type="match status" value="1"/>
</dbReference>
<dbReference type="OrthoDB" id="9801841at2"/>
<gene>
    <name evidence="4" type="ORF">ADN01_17620</name>
</gene>
<organism evidence="4 5">
    <name type="scientific">Levilinea saccharolytica</name>
    <dbReference type="NCBI Taxonomy" id="229921"/>
    <lineage>
        <taxon>Bacteria</taxon>
        <taxon>Bacillati</taxon>
        <taxon>Chloroflexota</taxon>
        <taxon>Anaerolineae</taxon>
        <taxon>Anaerolineales</taxon>
        <taxon>Anaerolineaceae</taxon>
        <taxon>Levilinea</taxon>
    </lineage>
</organism>
<feature type="repeat" description="NHL" evidence="2">
    <location>
        <begin position="377"/>
        <end position="418"/>
    </location>
</feature>
<dbReference type="InterPro" id="IPR001258">
    <property type="entry name" value="NHL_repeat"/>
</dbReference>
<feature type="transmembrane region" description="Helical" evidence="3">
    <location>
        <begin position="141"/>
        <end position="164"/>
    </location>
</feature>
<dbReference type="STRING" id="229921.ADN01_17620"/>
<dbReference type="Gene3D" id="2.20.28.30">
    <property type="entry name" value="RNA polymerase ii, chain L"/>
    <property type="match status" value="1"/>
</dbReference>
<evidence type="ECO:0000313" key="4">
    <source>
        <dbReference type="EMBL" id="KPL75652.1"/>
    </source>
</evidence>
<dbReference type="CDD" id="cd05819">
    <property type="entry name" value="NHL"/>
    <property type="match status" value="1"/>
</dbReference>
<proteinExistence type="predicted"/>
<dbReference type="InterPro" id="IPR011042">
    <property type="entry name" value="6-blade_b-propeller_TolB-like"/>
</dbReference>
<dbReference type="PROSITE" id="PS51125">
    <property type="entry name" value="NHL"/>
    <property type="match status" value="2"/>
</dbReference>
<protein>
    <submittedName>
        <fullName evidence="4">Uncharacterized protein</fullName>
    </submittedName>
</protein>
<dbReference type="PANTHER" id="PTHR24104">
    <property type="entry name" value="E3 UBIQUITIN-PROTEIN LIGASE NHLRC1-RELATED"/>
    <property type="match status" value="1"/>
</dbReference>
<comment type="caution">
    <text evidence="4">The sequence shown here is derived from an EMBL/GenBank/DDBJ whole genome shotgun (WGS) entry which is preliminary data.</text>
</comment>
<dbReference type="Proteomes" id="UP000050501">
    <property type="component" value="Unassembled WGS sequence"/>
</dbReference>
<dbReference type="InterPro" id="IPR050952">
    <property type="entry name" value="TRIM-NHL_E3_ligases"/>
</dbReference>
<feature type="repeat" description="NHL" evidence="2">
    <location>
        <begin position="200"/>
        <end position="243"/>
    </location>
</feature>
<keyword evidence="3" id="KW-0812">Transmembrane</keyword>